<dbReference type="GO" id="GO:0016705">
    <property type="term" value="F:oxidoreductase activity, acting on paired donors, with incorporation or reduction of molecular oxygen"/>
    <property type="evidence" value="ECO:0007669"/>
    <property type="project" value="InterPro"/>
</dbReference>
<comment type="caution">
    <text evidence="15">The sequence shown here is derived from an EMBL/GenBank/DDBJ whole genome shotgun (WGS) entry which is preliminary data.</text>
</comment>
<reference evidence="15" key="1">
    <citation type="journal article" date="2023" name="IScience">
        <title>Live-bearing cockroach genome reveals convergent evolutionary mechanisms linked to viviparity in insects and beyond.</title>
        <authorList>
            <person name="Fouks B."/>
            <person name="Harrison M.C."/>
            <person name="Mikhailova A.A."/>
            <person name="Marchal E."/>
            <person name="English S."/>
            <person name="Carruthers M."/>
            <person name="Jennings E.C."/>
            <person name="Chiamaka E.L."/>
            <person name="Frigard R.A."/>
            <person name="Pippel M."/>
            <person name="Attardo G.M."/>
            <person name="Benoit J.B."/>
            <person name="Bornberg-Bauer E."/>
            <person name="Tobe S.S."/>
        </authorList>
    </citation>
    <scope>NUCLEOTIDE SEQUENCE</scope>
    <source>
        <strain evidence="15">Stay&amp;Tobe</strain>
    </source>
</reference>
<dbReference type="Gene3D" id="1.10.630.10">
    <property type="entry name" value="Cytochrome P450"/>
    <property type="match status" value="1"/>
</dbReference>
<evidence type="ECO:0000256" key="5">
    <source>
        <dbReference type="ARBA" id="ARBA00022617"/>
    </source>
</evidence>
<comment type="subcellular location">
    <subcellularLocation>
        <location evidence="3">Endoplasmic reticulum membrane</location>
        <topology evidence="3">Peripheral membrane protein</topology>
    </subcellularLocation>
    <subcellularLocation>
        <location evidence="2">Microsome membrane</location>
        <topology evidence="2">Peripheral membrane protein</topology>
    </subcellularLocation>
</comment>
<protein>
    <recommendedName>
        <fullName evidence="17">Cytochrome P450</fullName>
    </recommendedName>
</protein>
<keyword evidence="6 13" id="KW-0479">Metal-binding</keyword>
<evidence type="ECO:0000313" key="15">
    <source>
        <dbReference type="EMBL" id="KAJ9579607.1"/>
    </source>
</evidence>
<name>A0AAD7ZFY9_DIPPU</name>
<keyword evidence="11 14" id="KW-0503">Monooxygenase</keyword>
<dbReference type="Proteomes" id="UP001233999">
    <property type="component" value="Unassembled WGS sequence"/>
</dbReference>
<dbReference type="InterPro" id="IPR017972">
    <property type="entry name" value="Cyt_P450_CS"/>
</dbReference>
<dbReference type="PROSITE" id="PS00086">
    <property type="entry name" value="CYTOCHROME_P450"/>
    <property type="match status" value="1"/>
</dbReference>
<keyword evidence="8" id="KW-0492">Microsome</keyword>
<proteinExistence type="inferred from homology"/>
<evidence type="ECO:0000256" key="12">
    <source>
        <dbReference type="ARBA" id="ARBA00023136"/>
    </source>
</evidence>
<dbReference type="CDD" id="cd11056">
    <property type="entry name" value="CYP6-like"/>
    <property type="match status" value="1"/>
</dbReference>
<dbReference type="Pfam" id="PF00067">
    <property type="entry name" value="p450"/>
    <property type="match status" value="1"/>
</dbReference>
<feature type="non-terminal residue" evidence="15">
    <location>
        <position position="1"/>
    </location>
</feature>
<evidence type="ECO:0000256" key="11">
    <source>
        <dbReference type="ARBA" id="ARBA00023033"/>
    </source>
</evidence>
<evidence type="ECO:0000313" key="16">
    <source>
        <dbReference type="Proteomes" id="UP001233999"/>
    </source>
</evidence>
<evidence type="ECO:0000256" key="3">
    <source>
        <dbReference type="ARBA" id="ARBA00004406"/>
    </source>
</evidence>
<keyword evidence="7" id="KW-0256">Endoplasmic reticulum</keyword>
<dbReference type="InterPro" id="IPR001128">
    <property type="entry name" value="Cyt_P450"/>
</dbReference>
<accession>A0AAD7ZFY9</accession>
<evidence type="ECO:0008006" key="17">
    <source>
        <dbReference type="Google" id="ProtNLM"/>
    </source>
</evidence>
<keyword evidence="9 14" id="KW-0560">Oxidoreductase</keyword>
<dbReference type="InterPro" id="IPR002401">
    <property type="entry name" value="Cyt_P450_E_grp-I"/>
</dbReference>
<dbReference type="PRINTS" id="PR00385">
    <property type="entry name" value="P450"/>
</dbReference>
<comment type="cofactor">
    <cofactor evidence="1 13">
        <name>heme</name>
        <dbReference type="ChEBI" id="CHEBI:30413"/>
    </cofactor>
</comment>
<evidence type="ECO:0000256" key="4">
    <source>
        <dbReference type="ARBA" id="ARBA00010617"/>
    </source>
</evidence>
<evidence type="ECO:0000256" key="9">
    <source>
        <dbReference type="ARBA" id="ARBA00023002"/>
    </source>
</evidence>
<dbReference type="InterPro" id="IPR050476">
    <property type="entry name" value="Insect_CytP450_Detox"/>
</dbReference>
<keyword evidence="5 13" id="KW-0349">Heme</keyword>
<dbReference type="PRINTS" id="PR00463">
    <property type="entry name" value="EP450I"/>
</dbReference>
<dbReference type="PANTHER" id="PTHR24292:SF54">
    <property type="entry name" value="CYP9F3-RELATED"/>
    <property type="match status" value="1"/>
</dbReference>
<evidence type="ECO:0000256" key="2">
    <source>
        <dbReference type="ARBA" id="ARBA00004174"/>
    </source>
</evidence>
<evidence type="ECO:0000256" key="7">
    <source>
        <dbReference type="ARBA" id="ARBA00022824"/>
    </source>
</evidence>
<evidence type="ECO:0000256" key="1">
    <source>
        <dbReference type="ARBA" id="ARBA00001971"/>
    </source>
</evidence>
<organism evidence="15 16">
    <name type="scientific">Diploptera punctata</name>
    <name type="common">Pacific beetle cockroach</name>
    <dbReference type="NCBI Taxonomy" id="6984"/>
    <lineage>
        <taxon>Eukaryota</taxon>
        <taxon>Metazoa</taxon>
        <taxon>Ecdysozoa</taxon>
        <taxon>Arthropoda</taxon>
        <taxon>Hexapoda</taxon>
        <taxon>Insecta</taxon>
        <taxon>Pterygota</taxon>
        <taxon>Neoptera</taxon>
        <taxon>Polyneoptera</taxon>
        <taxon>Dictyoptera</taxon>
        <taxon>Blattodea</taxon>
        <taxon>Blaberoidea</taxon>
        <taxon>Blaberidae</taxon>
        <taxon>Diplopterinae</taxon>
        <taxon>Diploptera</taxon>
    </lineage>
</organism>
<keyword evidence="10 13" id="KW-0408">Iron</keyword>
<dbReference type="GO" id="GO:0004497">
    <property type="term" value="F:monooxygenase activity"/>
    <property type="evidence" value="ECO:0007669"/>
    <property type="project" value="UniProtKB-KW"/>
</dbReference>
<keyword evidence="16" id="KW-1185">Reference proteome</keyword>
<evidence type="ECO:0000256" key="14">
    <source>
        <dbReference type="RuleBase" id="RU000461"/>
    </source>
</evidence>
<dbReference type="InterPro" id="IPR036396">
    <property type="entry name" value="Cyt_P450_sf"/>
</dbReference>
<evidence type="ECO:0000256" key="6">
    <source>
        <dbReference type="ARBA" id="ARBA00022723"/>
    </source>
</evidence>
<dbReference type="PANTHER" id="PTHR24292">
    <property type="entry name" value="CYTOCHROME P450"/>
    <property type="match status" value="1"/>
</dbReference>
<reference evidence="15" key="2">
    <citation type="submission" date="2023-05" db="EMBL/GenBank/DDBJ databases">
        <authorList>
            <person name="Fouks B."/>
        </authorList>
    </citation>
    <scope>NUCLEOTIDE SEQUENCE</scope>
    <source>
        <strain evidence="15">Stay&amp;Tobe</strain>
        <tissue evidence="15">Testes</tissue>
    </source>
</reference>
<comment type="similarity">
    <text evidence="4 14">Belongs to the cytochrome P450 family.</text>
</comment>
<dbReference type="EMBL" id="JASPKZ010008384">
    <property type="protein sequence ID" value="KAJ9579607.1"/>
    <property type="molecule type" value="Genomic_DNA"/>
</dbReference>
<dbReference type="GO" id="GO:0005506">
    <property type="term" value="F:iron ion binding"/>
    <property type="evidence" value="ECO:0007669"/>
    <property type="project" value="InterPro"/>
</dbReference>
<dbReference type="GO" id="GO:0005789">
    <property type="term" value="C:endoplasmic reticulum membrane"/>
    <property type="evidence" value="ECO:0007669"/>
    <property type="project" value="UniProtKB-SubCell"/>
</dbReference>
<dbReference type="FunFam" id="1.10.630.10:FF:000042">
    <property type="entry name" value="Cytochrome P450"/>
    <property type="match status" value="1"/>
</dbReference>
<gene>
    <name evidence="15" type="ORF">L9F63_004686</name>
</gene>
<dbReference type="AlphaFoldDB" id="A0AAD7ZFY9"/>
<dbReference type="SUPFAM" id="SSF48264">
    <property type="entry name" value="Cytochrome P450"/>
    <property type="match status" value="1"/>
</dbReference>
<evidence type="ECO:0000256" key="10">
    <source>
        <dbReference type="ARBA" id="ARBA00023004"/>
    </source>
</evidence>
<evidence type="ECO:0000256" key="8">
    <source>
        <dbReference type="ARBA" id="ARBA00022848"/>
    </source>
</evidence>
<keyword evidence="12" id="KW-0472">Membrane</keyword>
<sequence>HKFSFWRKKGVKYIQPEIPFGNTKDIIFLKKTVAEKYKDFYDEYPNEPYVGLYELSTPSLLIRDPELIRHVMVKDFAHFQKEGSSTEIKCGAPLNEHLLNLTGSKWRSLRSKLSPTFTSGKMKLMFNLMLECVDQLKEYLDKYADNEETLEMKEVMSKFTTEVVGSCAFGLNFNAIKDENSEFRKMGRKIFEASITAPFKRFVRITFPFILKVLRISPISPELVNFFTGVVKDTIQYREKNNVVRNDFLQLLIELKHKGSIEYEDSSEINKNELYHEEINGKTKHMEIEFTDNLMASQAFVFFLAGFETSSTTLSFCLHELACNPDVQDKLRKCIRTTLNKYDGKITYESLQNMSYLDQVVDETLRKYPAGSTLGRVVTKPYQIPGSSLKLDVGDKVQISVYALHHDPKYFPHPERFNPDNFTPEAKAKRPNYTYLPFGDGPRNCIGMRFGLLQTKLGLAVLISNYEFSVCEKTEIPIRLDPKKIIISFTTGAWMKIKKCQTV</sequence>
<evidence type="ECO:0000256" key="13">
    <source>
        <dbReference type="PIRSR" id="PIRSR602401-1"/>
    </source>
</evidence>
<dbReference type="GO" id="GO:0020037">
    <property type="term" value="F:heme binding"/>
    <property type="evidence" value="ECO:0007669"/>
    <property type="project" value="InterPro"/>
</dbReference>
<feature type="binding site" description="axial binding residue" evidence="13">
    <location>
        <position position="445"/>
    </location>
    <ligand>
        <name>heme</name>
        <dbReference type="ChEBI" id="CHEBI:30413"/>
    </ligand>
    <ligandPart>
        <name>Fe</name>
        <dbReference type="ChEBI" id="CHEBI:18248"/>
    </ligandPart>
</feature>